<dbReference type="GO" id="GO:0015087">
    <property type="term" value="F:cobalt ion transmembrane transporter activity"/>
    <property type="evidence" value="ECO:0007669"/>
    <property type="project" value="UniProtKB-UniRule"/>
</dbReference>
<organism evidence="13 14">
    <name type="scientific">Bacteroides coprosuis DSM 18011</name>
    <dbReference type="NCBI Taxonomy" id="679937"/>
    <lineage>
        <taxon>Bacteria</taxon>
        <taxon>Pseudomonadati</taxon>
        <taxon>Bacteroidota</taxon>
        <taxon>Bacteroidia</taxon>
        <taxon>Bacteroidales</taxon>
        <taxon>Bacteroidaceae</taxon>
        <taxon>Bacteroides</taxon>
    </lineage>
</organism>
<dbReference type="GO" id="GO:0005886">
    <property type="term" value="C:plasma membrane"/>
    <property type="evidence" value="ECO:0007669"/>
    <property type="project" value="UniProtKB-SubCell"/>
</dbReference>
<keyword evidence="4 12" id="KW-1003">Cell membrane</keyword>
<evidence type="ECO:0000256" key="9">
    <source>
        <dbReference type="ARBA" id="ARBA00023136"/>
    </source>
</evidence>
<sequence>MKNNLLVEQLSYNGEELTPTAVQLISYSPTSFNQNEVELWDNESIQFDPNTTYWVKVDGLNQIDTIRKIADRINLNFLLTQDILNINHPSKIEEYENFLLLVLKYFIVDEDSAEYIPFQISIVLGDNYLISFSEKKHPFMDDIIKAIENDVFHIRKRGADYLLSVVINSIIGNHTSAILQINDSLDDLEDDLLSFSTNKNLGIEIQTTRKQYIALKKADLPLKDQYARLFRANNKLISPKNKAFFNDVNDHLQFVLQNIDICRETLASLVDLYISNNDLKMNDIMKRLTIVSTIFIPLTFLVGVWGMNFSFMPELDWKYGYIVAWLLMIVIGIIIYIYFKIKKWY</sequence>
<dbReference type="HOGENOM" id="CLU_007127_0_0_10"/>
<evidence type="ECO:0000256" key="4">
    <source>
        <dbReference type="ARBA" id="ARBA00022475"/>
    </source>
</evidence>
<keyword evidence="8 12" id="KW-0406">Ion transport</keyword>
<dbReference type="GO" id="GO:0015095">
    <property type="term" value="F:magnesium ion transmembrane transporter activity"/>
    <property type="evidence" value="ECO:0007669"/>
    <property type="project" value="UniProtKB-UniRule"/>
</dbReference>
<dbReference type="SUPFAM" id="SSF143865">
    <property type="entry name" value="CorA soluble domain-like"/>
    <property type="match status" value="1"/>
</dbReference>
<evidence type="ECO:0000313" key="13">
    <source>
        <dbReference type="EMBL" id="EGJ72512.1"/>
    </source>
</evidence>
<dbReference type="CDD" id="cd12828">
    <property type="entry name" value="TmCorA-like_1"/>
    <property type="match status" value="1"/>
</dbReference>
<reference evidence="13 14" key="1">
    <citation type="journal article" date="2011" name="Stand. Genomic Sci.">
        <title>Non-contiguous finished genome sequence of Bacteroides coprosuis type strain (PC139).</title>
        <authorList>
            <person name="Land M."/>
            <person name="Held B."/>
            <person name="Gronow S."/>
            <person name="Abt B."/>
            <person name="Lucas S."/>
            <person name="Del Rio T.G."/>
            <person name="Nolan M."/>
            <person name="Tice H."/>
            <person name="Cheng J.F."/>
            <person name="Pitluck S."/>
            <person name="Liolios K."/>
            <person name="Pagani I."/>
            <person name="Ivanova N."/>
            <person name="Mavromatis K."/>
            <person name="Mikhailova N."/>
            <person name="Pati A."/>
            <person name="Tapia R."/>
            <person name="Han C."/>
            <person name="Goodwin L."/>
            <person name="Chen A."/>
            <person name="Palaniappan K."/>
            <person name="Hauser L."/>
            <person name="Brambilla E.M."/>
            <person name="Rohde M."/>
            <person name="Goker M."/>
            <person name="Detter J.C."/>
            <person name="Woyke T."/>
            <person name="Bristow J."/>
            <person name="Eisen J.A."/>
            <person name="Markowitz V."/>
            <person name="Hugenholtz P."/>
            <person name="Kyrpides N.C."/>
            <person name="Klenk H.P."/>
            <person name="Lapidus A."/>
        </authorList>
    </citation>
    <scope>NUCLEOTIDE SEQUENCE</scope>
    <source>
        <strain evidence="13 14">DSM 18011</strain>
    </source>
</reference>
<keyword evidence="7 12" id="KW-1133">Transmembrane helix</keyword>
<proteinExistence type="inferred from homology"/>
<dbReference type="PANTHER" id="PTHR46494">
    <property type="entry name" value="CORA FAMILY METAL ION TRANSPORTER (EUROFUNG)"/>
    <property type="match status" value="1"/>
</dbReference>
<evidence type="ECO:0000256" key="8">
    <source>
        <dbReference type="ARBA" id="ARBA00023065"/>
    </source>
</evidence>
<dbReference type="InterPro" id="IPR045863">
    <property type="entry name" value="CorA_TM1_TM2"/>
</dbReference>
<evidence type="ECO:0000256" key="11">
    <source>
        <dbReference type="ARBA" id="ARBA00045497"/>
    </source>
</evidence>
<dbReference type="AlphaFoldDB" id="F3ZNH7"/>
<evidence type="ECO:0000256" key="1">
    <source>
        <dbReference type="ARBA" id="ARBA00004651"/>
    </source>
</evidence>
<dbReference type="Pfam" id="PF01544">
    <property type="entry name" value="CorA"/>
    <property type="match status" value="1"/>
</dbReference>
<dbReference type="eggNOG" id="COG0598">
    <property type="taxonomic scope" value="Bacteria"/>
</dbReference>
<feature type="transmembrane region" description="Helical" evidence="12">
    <location>
        <begin position="319"/>
        <end position="339"/>
    </location>
</feature>
<evidence type="ECO:0000256" key="7">
    <source>
        <dbReference type="ARBA" id="ARBA00022989"/>
    </source>
</evidence>
<keyword evidence="14" id="KW-1185">Reference proteome</keyword>
<dbReference type="GO" id="GO:0000287">
    <property type="term" value="F:magnesium ion binding"/>
    <property type="evidence" value="ECO:0007669"/>
    <property type="project" value="TreeGrafter"/>
</dbReference>
<keyword evidence="9 12" id="KW-0472">Membrane</keyword>
<protein>
    <recommendedName>
        <fullName evidence="12">Magnesium transport protein CorA</fullName>
    </recommendedName>
</protein>
<feature type="transmembrane region" description="Helical" evidence="12">
    <location>
        <begin position="288"/>
        <end position="307"/>
    </location>
</feature>
<dbReference type="Gene3D" id="1.20.58.340">
    <property type="entry name" value="Magnesium transport protein CorA, transmembrane region"/>
    <property type="match status" value="2"/>
</dbReference>
<comment type="catalytic activity">
    <reaction evidence="10">
        <text>Mg(2+)(in) = Mg(2+)(out)</text>
        <dbReference type="Rhea" id="RHEA:29827"/>
        <dbReference type="ChEBI" id="CHEBI:18420"/>
    </reaction>
</comment>
<keyword evidence="5 12" id="KW-0812">Transmembrane</keyword>
<dbReference type="Proteomes" id="UP000018439">
    <property type="component" value="Chromosome"/>
</dbReference>
<name>F3ZNH7_9BACE</name>
<comment type="similarity">
    <text evidence="2 12">Belongs to the CorA metal ion transporter (MIT) (TC 1.A.35) family.</text>
</comment>
<dbReference type="InterPro" id="IPR004488">
    <property type="entry name" value="Mg/Co-transport_prot_CorA"/>
</dbReference>
<dbReference type="Gene3D" id="3.30.460.20">
    <property type="entry name" value="CorA soluble domain-like"/>
    <property type="match status" value="1"/>
</dbReference>
<evidence type="ECO:0000256" key="6">
    <source>
        <dbReference type="ARBA" id="ARBA00022842"/>
    </source>
</evidence>
<keyword evidence="6 12" id="KW-0460">Magnesium</keyword>
<evidence type="ECO:0000256" key="12">
    <source>
        <dbReference type="RuleBase" id="RU362010"/>
    </source>
</evidence>
<dbReference type="EMBL" id="CM001167">
    <property type="protein sequence ID" value="EGJ72512.1"/>
    <property type="molecule type" value="Genomic_DNA"/>
</dbReference>
<dbReference type="SUPFAM" id="SSF144083">
    <property type="entry name" value="Magnesium transport protein CorA, transmembrane region"/>
    <property type="match status" value="1"/>
</dbReference>
<comment type="function">
    <text evidence="11">Mediates influx of magnesium ions. Alternates between open and closed states. Activated by low cytoplasmic Mg(2+) levels. Inactive when cytoplasmic Mg(2+) levels are high.</text>
</comment>
<dbReference type="STRING" id="679937.Bcop_2359"/>
<comment type="subcellular location">
    <subcellularLocation>
        <location evidence="1">Cell membrane</location>
        <topology evidence="1">Multi-pass membrane protein</topology>
    </subcellularLocation>
    <subcellularLocation>
        <location evidence="12">Membrane</location>
        <topology evidence="12">Multi-pass membrane protein</topology>
    </subcellularLocation>
</comment>
<gene>
    <name evidence="12" type="primary">corA</name>
    <name evidence="13" type="ORF">Bcop_2359</name>
</gene>
<dbReference type="InterPro" id="IPR002523">
    <property type="entry name" value="MgTranspt_CorA/ZnTranspt_ZntB"/>
</dbReference>
<dbReference type="OrthoDB" id="9803416at2"/>
<dbReference type="FunFam" id="1.20.58.340:FF:000004">
    <property type="entry name" value="Magnesium transport protein CorA"/>
    <property type="match status" value="1"/>
</dbReference>
<dbReference type="PANTHER" id="PTHR46494:SF1">
    <property type="entry name" value="CORA FAMILY METAL ION TRANSPORTER (EUROFUNG)"/>
    <property type="match status" value="1"/>
</dbReference>
<dbReference type="NCBIfam" id="TIGR00383">
    <property type="entry name" value="corA"/>
    <property type="match status" value="1"/>
</dbReference>
<accession>F3ZNH7</accession>
<evidence type="ECO:0000256" key="3">
    <source>
        <dbReference type="ARBA" id="ARBA00022448"/>
    </source>
</evidence>
<evidence type="ECO:0000313" key="14">
    <source>
        <dbReference type="Proteomes" id="UP000018439"/>
    </source>
</evidence>
<dbReference type="InterPro" id="IPR045861">
    <property type="entry name" value="CorA_cytoplasmic_dom"/>
</dbReference>
<evidence type="ECO:0000256" key="10">
    <source>
        <dbReference type="ARBA" id="ARBA00034269"/>
    </source>
</evidence>
<keyword evidence="3 12" id="KW-0813">Transport</keyword>
<evidence type="ECO:0000256" key="5">
    <source>
        <dbReference type="ARBA" id="ARBA00022692"/>
    </source>
</evidence>
<dbReference type="GO" id="GO:0050897">
    <property type="term" value="F:cobalt ion binding"/>
    <property type="evidence" value="ECO:0007669"/>
    <property type="project" value="TreeGrafter"/>
</dbReference>
<evidence type="ECO:0000256" key="2">
    <source>
        <dbReference type="ARBA" id="ARBA00009765"/>
    </source>
</evidence>